<dbReference type="InterPro" id="IPR029020">
    <property type="entry name" value="Ammonium/urea_transptr"/>
</dbReference>
<evidence type="ECO:0000256" key="3">
    <source>
        <dbReference type="ARBA" id="ARBA00022475"/>
    </source>
</evidence>
<dbReference type="PANTHER" id="PTHR10464:SF4">
    <property type="entry name" value="UREA TRANSPORTER"/>
    <property type="match status" value="1"/>
</dbReference>
<dbReference type="Pfam" id="PF03253">
    <property type="entry name" value="UT"/>
    <property type="match status" value="1"/>
</dbReference>
<keyword evidence="9" id="KW-1185">Reference proteome</keyword>
<keyword evidence="4 7" id="KW-0812">Transmembrane</keyword>
<keyword evidence="6 7" id="KW-0472">Membrane</keyword>
<protein>
    <submittedName>
        <fullName evidence="8">Urea transporter</fullName>
    </submittedName>
</protein>
<dbReference type="NCBIfam" id="TIGR03441">
    <property type="entry name" value="urea_trans_yut"/>
    <property type="match status" value="1"/>
</dbReference>
<dbReference type="Gene3D" id="1.10.3430.10">
    <property type="entry name" value="Ammonium transporter AmtB like domains"/>
    <property type="match status" value="1"/>
</dbReference>
<proteinExistence type="inferred from homology"/>
<dbReference type="PANTHER" id="PTHR10464">
    <property type="entry name" value="UREA TRANSPORTER"/>
    <property type="match status" value="1"/>
</dbReference>
<dbReference type="InterPro" id="IPR017807">
    <property type="entry name" value="Urea_transporter_bac"/>
</dbReference>
<accession>A0ABU0H111</accession>
<dbReference type="RefSeq" id="WP_266346942.1">
    <property type="nucleotide sequence ID" value="NZ_JAPKNG010000001.1"/>
</dbReference>
<dbReference type="PIRSF" id="PIRSF016502">
    <property type="entry name" value="Urea_transporter"/>
    <property type="match status" value="1"/>
</dbReference>
<feature type="transmembrane region" description="Helical" evidence="7">
    <location>
        <begin position="86"/>
        <end position="104"/>
    </location>
</feature>
<name>A0ABU0H111_9HYPH</name>
<evidence type="ECO:0000256" key="2">
    <source>
        <dbReference type="ARBA" id="ARBA00005914"/>
    </source>
</evidence>
<gene>
    <name evidence="8" type="ORF">QO014_000367</name>
</gene>
<comment type="subcellular location">
    <subcellularLocation>
        <location evidence="1">Cell membrane</location>
        <topology evidence="1">Multi-pass membrane protein</topology>
    </subcellularLocation>
</comment>
<dbReference type="Proteomes" id="UP001241603">
    <property type="component" value="Unassembled WGS sequence"/>
</dbReference>
<evidence type="ECO:0000313" key="8">
    <source>
        <dbReference type="EMBL" id="MDQ0435997.1"/>
    </source>
</evidence>
<feature type="transmembrane region" description="Helical" evidence="7">
    <location>
        <begin position="139"/>
        <end position="161"/>
    </location>
</feature>
<dbReference type="InterPro" id="IPR004937">
    <property type="entry name" value="Urea_transporter"/>
</dbReference>
<keyword evidence="3" id="KW-1003">Cell membrane</keyword>
<feature type="transmembrane region" description="Helical" evidence="7">
    <location>
        <begin position="41"/>
        <end position="74"/>
    </location>
</feature>
<feature type="transmembrane region" description="Helical" evidence="7">
    <location>
        <begin position="110"/>
        <end position="132"/>
    </location>
</feature>
<feature type="transmembrane region" description="Helical" evidence="7">
    <location>
        <begin position="208"/>
        <end position="240"/>
    </location>
</feature>
<comment type="similarity">
    <text evidence="2">Belongs to the urea transporter family.</text>
</comment>
<organism evidence="8 9">
    <name type="scientific">Kaistia dalseonensis</name>
    <dbReference type="NCBI Taxonomy" id="410840"/>
    <lineage>
        <taxon>Bacteria</taxon>
        <taxon>Pseudomonadati</taxon>
        <taxon>Pseudomonadota</taxon>
        <taxon>Alphaproteobacteria</taxon>
        <taxon>Hyphomicrobiales</taxon>
        <taxon>Kaistiaceae</taxon>
        <taxon>Kaistia</taxon>
    </lineage>
</organism>
<feature type="transmembrane region" description="Helical" evidence="7">
    <location>
        <begin position="274"/>
        <end position="292"/>
    </location>
</feature>
<sequence length="332" mass="34060">MNTVLAGWERLCEGSAVARFIDINLRGIGQVMFQDNPLTGALFLLAVAWGSIAGGVPAVVIGGVVAVMVATLTAQWLHVDPKALRAGLYGYNGVLVGLALPTFLAPGPMLWVYVVLGAAVSVVAMLAIANAVKPWGVSALTFPFVLITWLLLLASYGFGAIEGTGLPQGGVVGVAVPIESNPLHLIDFLGSALHSISQVFLKGSAVTAILLVAGLAVSSIPAALFAVLGALIAVVFAHLFGAESDLITGGLLGFSPVLTAIALGSVFYSPSPRVVAYAVLGTIFTVVVQAALNTALIPFAIPTLTAPFVIASWLFLLPRQYFEPTGSSDGAA</sequence>
<evidence type="ECO:0000256" key="7">
    <source>
        <dbReference type="SAM" id="Phobius"/>
    </source>
</evidence>
<keyword evidence="5 7" id="KW-1133">Transmembrane helix</keyword>
<evidence type="ECO:0000256" key="1">
    <source>
        <dbReference type="ARBA" id="ARBA00004651"/>
    </source>
</evidence>
<feature type="transmembrane region" description="Helical" evidence="7">
    <location>
        <begin position="298"/>
        <end position="317"/>
    </location>
</feature>
<evidence type="ECO:0000256" key="5">
    <source>
        <dbReference type="ARBA" id="ARBA00022989"/>
    </source>
</evidence>
<feature type="transmembrane region" description="Helical" evidence="7">
    <location>
        <begin position="246"/>
        <end position="267"/>
    </location>
</feature>
<evidence type="ECO:0000256" key="6">
    <source>
        <dbReference type="ARBA" id="ARBA00023136"/>
    </source>
</evidence>
<reference evidence="8 9" key="1">
    <citation type="submission" date="2023-07" db="EMBL/GenBank/DDBJ databases">
        <title>Genomic Encyclopedia of Type Strains, Phase IV (KMG-IV): sequencing the most valuable type-strain genomes for metagenomic binning, comparative biology and taxonomic classification.</title>
        <authorList>
            <person name="Goeker M."/>
        </authorList>
    </citation>
    <scope>NUCLEOTIDE SEQUENCE [LARGE SCALE GENOMIC DNA]</scope>
    <source>
        <strain evidence="8 9">B6-8</strain>
    </source>
</reference>
<comment type="caution">
    <text evidence="8">The sequence shown here is derived from an EMBL/GenBank/DDBJ whole genome shotgun (WGS) entry which is preliminary data.</text>
</comment>
<evidence type="ECO:0000256" key="4">
    <source>
        <dbReference type="ARBA" id="ARBA00022692"/>
    </source>
</evidence>
<evidence type="ECO:0000313" key="9">
    <source>
        <dbReference type="Proteomes" id="UP001241603"/>
    </source>
</evidence>
<dbReference type="EMBL" id="JAUSVO010000001">
    <property type="protein sequence ID" value="MDQ0435997.1"/>
    <property type="molecule type" value="Genomic_DNA"/>
</dbReference>